<comment type="subcellular location">
    <subcellularLocation>
        <location evidence="1">Nucleus</location>
    </subcellularLocation>
</comment>
<dbReference type="Proteomes" id="UP000076842">
    <property type="component" value="Unassembled WGS sequence"/>
</dbReference>
<feature type="region of interest" description="Disordered" evidence="6">
    <location>
        <begin position="276"/>
        <end position="298"/>
    </location>
</feature>
<evidence type="ECO:0000256" key="3">
    <source>
        <dbReference type="ARBA" id="ARBA00023242"/>
    </source>
</evidence>
<dbReference type="InterPro" id="IPR041195">
    <property type="entry name" value="Rnh202_N"/>
</dbReference>
<dbReference type="Pfam" id="PF09468">
    <property type="entry name" value="RNase_H2-Ydr279"/>
    <property type="match status" value="1"/>
</dbReference>
<evidence type="ECO:0000256" key="1">
    <source>
        <dbReference type="ARBA" id="ARBA00004123"/>
    </source>
</evidence>
<feature type="domain" description="Ribonuclease H2 subunit B wHTH" evidence="7">
    <location>
        <begin position="93"/>
        <end position="248"/>
    </location>
</feature>
<dbReference type="STRING" id="1353952.A0A165JK48"/>
<dbReference type="InterPro" id="IPR040456">
    <property type="entry name" value="RNase_H2_suB"/>
</dbReference>
<organism evidence="9 10">
    <name type="scientific">Calocera cornea HHB12733</name>
    <dbReference type="NCBI Taxonomy" id="1353952"/>
    <lineage>
        <taxon>Eukaryota</taxon>
        <taxon>Fungi</taxon>
        <taxon>Dikarya</taxon>
        <taxon>Basidiomycota</taxon>
        <taxon>Agaricomycotina</taxon>
        <taxon>Dacrymycetes</taxon>
        <taxon>Dacrymycetales</taxon>
        <taxon>Dacrymycetaceae</taxon>
        <taxon>Calocera</taxon>
    </lineage>
</organism>
<dbReference type="Gene3D" id="1.10.20.120">
    <property type="match status" value="1"/>
</dbReference>
<sequence>MSAHPAVIPKELLSYIEAHDPPRCLRLPHPRTTLPALFLPLNAPPSEDGLVGTSVIFEVQSIAPDARRSWFLGPGEVVSDGKLLIIAPIDPIFILIPLLEALPEGTNNRFLPMRDLADEIANVFTRSPPTAEDGSAVVPPIDTGDLSALGEIDCIAAALRRICDVKEPAPGLEVFKFASSNALEIVRAKVDRLATSSTFAAFPSLVRSLAKDDIDATCGDDTLLSQARIKAACDFMSQYLSPAWKEQLLASYNFDRLDLHMKALADEAQAAITRAEPEPKLKDATNAPNKKPKKGSVGVEKLKKVNVAGMSKLSSFFTKKA</sequence>
<gene>
    <name evidence="9" type="ORF">CALCODRAFT_303462</name>
</gene>
<dbReference type="GO" id="GO:0006401">
    <property type="term" value="P:RNA catabolic process"/>
    <property type="evidence" value="ECO:0007669"/>
    <property type="project" value="TreeGrafter"/>
</dbReference>
<dbReference type="PANTHER" id="PTHR13383:SF11">
    <property type="entry name" value="RIBONUCLEASE H2 SUBUNIT B"/>
    <property type="match status" value="1"/>
</dbReference>
<evidence type="ECO:0000259" key="8">
    <source>
        <dbReference type="Pfam" id="PF17745"/>
    </source>
</evidence>
<dbReference type="Gene3D" id="2.20.25.530">
    <property type="match status" value="1"/>
</dbReference>
<protein>
    <recommendedName>
        <fullName evidence="2">Ribonuclease H2 subunit B</fullName>
    </recommendedName>
    <alternativeName>
        <fullName evidence="5">Ribonuclease HI subunit B</fullName>
    </alternativeName>
</protein>
<dbReference type="Pfam" id="PF17745">
    <property type="entry name" value="Ydr279_N"/>
    <property type="match status" value="1"/>
</dbReference>
<keyword evidence="3" id="KW-0539">Nucleus</keyword>
<comment type="function">
    <text evidence="4">Non catalytic subunit of RNase H2, an endonuclease that specifically degrades the RNA of RNA:DNA hybrids. Participates in DNA replication, possibly by mediating the removal of lagging-strand Okazaki fragment RNA primers during DNA replication. Mediates the excision of single ribonucleotides from DNA:RNA duplexes.</text>
</comment>
<reference evidence="9 10" key="1">
    <citation type="journal article" date="2016" name="Mol. Biol. Evol.">
        <title>Comparative Genomics of Early-Diverging Mushroom-Forming Fungi Provides Insights into the Origins of Lignocellulose Decay Capabilities.</title>
        <authorList>
            <person name="Nagy L.G."/>
            <person name="Riley R."/>
            <person name="Tritt A."/>
            <person name="Adam C."/>
            <person name="Daum C."/>
            <person name="Floudas D."/>
            <person name="Sun H."/>
            <person name="Yadav J.S."/>
            <person name="Pangilinan J."/>
            <person name="Larsson K.H."/>
            <person name="Matsuura K."/>
            <person name="Barry K."/>
            <person name="Labutti K."/>
            <person name="Kuo R."/>
            <person name="Ohm R.A."/>
            <person name="Bhattacharya S.S."/>
            <person name="Shirouzu T."/>
            <person name="Yoshinaga Y."/>
            <person name="Martin F.M."/>
            <person name="Grigoriev I.V."/>
            <person name="Hibbett D.S."/>
        </authorList>
    </citation>
    <scope>NUCLEOTIDE SEQUENCE [LARGE SCALE GENOMIC DNA]</scope>
    <source>
        <strain evidence="9 10">HHB12733</strain>
    </source>
</reference>
<evidence type="ECO:0000256" key="4">
    <source>
        <dbReference type="ARBA" id="ARBA00024778"/>
    </source>
</evidence>
<dbReference type="FunCoup" id="A0A165JK48">
    <property type="interactions" value="52"/>
</dbReference>
<evidence type="ECO:0000313" key="10">
    <source>
        <dbReference type="Proteomes" id="UP000076842"/>
    </source>
</evidence>
<proteinExistence type="predicted"/>
<evidence type="ECO:0000256" key="6">
    <source>
        <dbReference type="SAM" id="MobiDB-lite"/>
    </source>
</evidence>
<keyword evidence="10" id="KW-1185">Reference proteome</keyword>
<dbReference type="InParanoid" id="A0A165JK48"/>
<dbReference type="OrthoDB" id="29098at2759"/>
<dbReference type="GO" id="GO:0005654">
    <property type="term" value="C:nucleoplasm"/>
    <property type="evidence" value="ECO:0007669"/>
    <property type="project" value="TreeGrafter"/>
</dbReference>
<evidence type="ECO:0000256" key="2">
    <source>
        <dbReference type="ARBA" id="ARBA00019062"/>
    </source>
</evidence>
<dbReference type="InterPro" id="IPR019024">
    <property type="entry name" value="RNase_H2_suB_wHTH"/>
</dbReference>
<dbReference type="EMBL" id="KV423919">
    <property type="protein sequence ID" value="KZT61942.1"/>
    <property type="molecule type" value="Genomic_DNA"/>
</dbReference>
<dbReference type="CDD" id="cd09270">
    <property type="entry name" value="RNase_H2-B"/>
    <property type="match status" value="1"/>
</dbReference>
<evidence type="ECO:0000313" key="9">
    <source>
        <dbReference type="EMBL" id="KZT61942.1"/>
    </source>
</evidence>
<dbReference type="PANTHER" id="PTHR13383">
    <property type="entry name" value="RIBONUCLEASE H2 SUBUNIT B"/>
    <property type="match status" value="1"/>
</dbReference>
<dbReference type="GO" id="GO:0032299">
    <property type="term" value="C:ribonuclease H2 complex"/>
    <property type="evidence" value="ECO:0007669"/>
    <property type="project" value="InterPro"/>
</dbReference>
<name>A0A165JK48_9BASI</name>
<dbReference type="AlphaFoldDB" id="A0A165JK48"/>
<evidence type="ECO:0000256" key="5">
    <source>
        <dbReference type="ARBA" id="ARBA00033464"/>
    </source>
</evidence>
<accession>A0A165JK48</accession>
<feature type="domain" description="Rnh202 triple barrel" evidence="8">
    <location>
        <begin position="21"/>
        <end position="90"/>
    </location>
</feature>
<evidence type="ECO:0000259" key="7">
    <source>
        <dbReference type="Pfam" id="PF09468"/>
    </source>
</evidence>